<name>A0ACB8E6S3_9SAUR</name>
<comment type="caution">
    <text evidence="1">The sequence shown here is derived from an EMBL/GenBank/DDBJ whole genome shotgun (WGS) entry which is preliminary data.</text>
</comment>
<dbReference type="Proteomes" id="UP000827872">
    <property type="component" value="Linkage Group LG10"/>
</dbReference>
<gene>
    <name evidence="1" type="ORF">K3G42_002402</name>
</gene>
<proteinExistence type="predicted"/>
<dbReference type="EMBL" id="CM037623">
    <property type="protein sequence ID" value="KAH7987968.1"/>
    <property type="molecule type" value="Genomic_DNA"/>
</dbReference>
<evidence type="ECO:0000313" key="1">
    <source>
        <dbReference type="EMBL" id="KAH7987968.1"/>
    </source>
</evidence>
<protein>
    <submittedName>
        <fullName evidence="1">Uncharacterized protein</fullName>
    </submittedName>
</protein>
<organism evidence="1 2">
    <name type="scientific">Sphaerodactylus townsendi</name>
    <dbReference type="NCBI Taxonomy" id="933632"/>
    <lineage>
        <taxon>Eukaryota</taxon>
        <taxon>Metazoa</taxon>
        <taxon>Chordata</taxon>
        <taxon>Craniata</taxon>
        <taxon>Vertebrata</taxon>
        <taxon>Euteleostomi</taxon>
        <taxon>Lepidosauria</taxon>
        <taxon>Squamata</taxon>
        <taxon>Bifurcata</taxon>
        <taxon>Gekkota</taxon>
        <taxon>Sphaerodactylidae</taxon>
        <taxon>Sphaerodactylus</taxon>
    </lineage>
</organism>
<accession>A0ACB8E6S3</accession>
<keyword evidence="2" id="KW-1185">Reference proteome</keyword>
<reference evidence="1" key="1">
    <citation type="submission" date="2021-08" db="EMBL/GenBank/DDBJ databases">
        <title>The first chromosome-level gecko genome reveals the dynamic sex chromosomes of Neotropical dwarf geckos (Sphaerodactylidae: Sphaerodactylus).</title>
        <authorList>
            <person name="Pinto B.J."/>
            <person name="Keating S.E."/>
            <person name="Gamble T."/>
        </authorList>
    </citation>
    <scope>NUCLEOTIDE SEQUENCE</scope>
    <source>
        <strain evidence="1">TG3544</strain>
    </source>
</reference>
<evidence type="ECO:0000313" key="2">
    <source>
        <dbReference type="Proteomes" id="UP000827872"/>
    </source>
</evidence>
<sequence length="211" mass="21329">MSPKSREAAGLAGSSSKRPSLAILRRTVRCLGPEWLEPPLPPSEAPVRDGVAKPVAPQRDAALLSGALCGALSFGLWPPSQGSSGPAGFPACLGTHAWGPGYQAPALEPSSSRLCGAAIPSPAAQGSWATPARLQPGGSLPRPQQPRGPCVGGGGGEKGSQAPLVGRLPPSPQGRPLETSKLPVPTFFCLAGLGREVPSTPPHRGPADQMG</sequence>